<dbReference type="InterPro" id="IPR045854">
    <property type="entry name" value="NO2/SO3_Rdtase_4Fe4S_sf"/>
</dbReference>
<evidence type="ECO:0000256" key="15">
    <source>
        <dbReference type="ARBA" id="ARBA00064211"/>
    </source>
</evidence>
<dbReference type="GO" id="GO:0042128">
    <property type="term" value="P:nitrate assimilation"/>
    <property type="evidence" value="ECO:0007669"/>
    <property type="project" value="UniProtKB-UniRule"/>
</dbReference>
<dbReference type="PRINTS" id="PR00411">
    <property type="entry name" value="PNDRDTASEI"/>
</dbReference>
<feature type="binding site" evidence="17">
    <location>
        <position position="670"/>
    </location>
    <ligand>
        <name>[4Fe-4S] cluster</name>
        <dbReference type="ChEBI" id="CHEBI:49883"/>
    </ligand>
</feature>
<keyword evidence="10 23" id="KW-0560">Oxidoreductase</keyword>
<dbReference type="Pfam" id="PF01077">
    <property type="entry name" value="NIR_SIR"/>
    <property type="match status" value="1"/>
</dbReference>
<sequence length="839" mass="91930">MAERIVVVGNGMVGHKFLEALRAKTQGFDLTVIAEEPRLAYDRVHLSEFFDEPRPNLSLGTYEQYAEWGVRVVNARAIAVDRERRVVQTAHQEIPYDTLVLATGSYPFVPPIEGRDLEGCFTYRTLEDLTRIEAWARHSRTGVVIGGGLLGLEAAGALLKLGLQTHVVEFAPRLMPVQLDELGGRLLKRKLEAMGIGVHVSRSTQRIEARGDRVAALHFADGDSLEADLVVFSAGIRPRDELARQSGLQVGERGGIVIDEHCRTSDPHVYAIGECALYQGRVYGLVAPGYEMARVLAERLTGGERAFTGADLSTKLKLLGVEVGSFGDAFAQTPGAREILYSDFGRGVYKKLVLSEDGKRLLGGVLVGDTSDYASLHGLALSAVELDNPEHLLIPPGEGGPAPRASLPLTARVCSCENVAKGAICEAIRAGCRDVASLKKATKAGTGCGGCVGVMGDVLKEELLRLGEKVSDHLCEHFPYSRRELFDLVRVRGYKTFDALLRDCGRGHGCEVCKPAVASILASLYNEYVLEDAHAPLQDTNDRFLANLQRDGTYSVVPRIPGGEITPEKLIAIGQVAKKYGLYTKITGGQRIDLFGARLEQLPHVWADLIAAGFESGHAYGKALRTVKSCVGDTWCRYGVQDSVGLAIRLENRYKGLRAPHKVKMAVSGCTRECAEAQGKDVGVIATERGWNLYVCGNGGVKPRHADLLAADLDEATLTRYIDRFLMFYIRTADKLQRTSAWLEKLEGGLQYLRGVIVEDRLGICAELEAQMARHVETYRCEWRATLENPDKLKSFRHFVNSDAPDDNVVVVEQRGQHRPAYDFERDTLPLPIATGVEP</sequence>
<dbReference type="InterPro" id="IPR017121">
    <property type="entry name" value="Nitrite_Rdtase_lsu"/>
</dbReference>
<dbReference type="InterPro" id="IPR041575">
    <property type="entry name" value="Rubredoxin_C"/>
</dbReference>
<feature type="binding site" description="axial binding residue" evidence="17">
    <location>
        <position position="674"/>
    </location>
    <ligand>
        <name>siroheme</name>
        <dbReference type="ChEBI" id="CHEBI:60052"/>
    </ligand>
    <ligandPart>
        <name>Fe</name>
        <dbReference type="ChEBI" id="CHEBI:18248"/>
    </ligandPart>
</feature>
<dbReference type="EC" id="1.7.1.4" evidence="23"/>
<dbReference type="InterPro" id="IPR016156">
    <property type="entry name" value="FAD/NAD-linked_Rdtase_dimer_sf"/>
</dbReference>
<evidence type="ECO:0000256" key="7">
    <source>
        <dbReference type="ARBA" id="ARBA00022714"/>
    </source>
</evidence>
<protein>
    <submittedName>
        <fullName evidence="23">Nitrite reductase [NAD(P)H]</fullName>
        <ecNumber evidence="23">1.7.1.4</ecNumber>
    </submittedName>
</protein>
<evidence type="ECO:0000256" key="5">
    <source>
        <dbReference type="ARBA" id="ARBA00022617"/>
    </source>
</evidence>
<evidence type="ECO:0000256" key="16">
    <source>
        <dbReference type="PIRNR" id="PIRNR037149"/>
    </source>
</evidence>
<dbReference type="FunFam" id="3.30.413.10:FF:000007">
    <property type="entry name" value="Nitrite reductase [NAD(P)H] large subunit"/>
    <property type="match status" value="1"/>
</dbReference>
<dbReference type="Gene3D" id="3.50.50.60">
    <property type="entry name" value="FAD/NAD(P)-binding domain"/>
    <property type="match status" value="2"/>
</dbReference>
<feature type="domain" description="BFD-like [2Fe-2S]-binding" evidence="20">
    <location>
        <begin position="413"/>
        <end position="461"/>
    </location>
</feature>
<comment type="cofactor">
    <cofactor evidence="1 16">
        <name>FAD</name>
        <dbReference type="ChEBI" id="CHEBI:57692"/>
    </cofactor>
</comment>
<evidence type="ECO:0000313" key="24">
    <source>
        <dbReference type="Proteomes" id="UP000265715"/>
    </source>
</evidence>
<evidence type="ECO:0000256" key="17">
    <source>
        <dbReference type="PIRSR" id="PIRSR037149-1"/>
    </source>
</evidence>
<evidence type="ECO:0000256" key="14">
    <source>
        <dbReference type="ARBA" id="ARBA00034078"/>
    </source>
</evidence>
<dbReference type="InterPro" id="IPR006066">
    <property type="entry name" value="NO2/SO3_Rdtase_FeS/sirohaem_BS"/>
</dbReference>
<dbReference type="Pfam" id="PF18267">
    <property type="entry name" value="Rubredoxin_C"/>
    <property type="match status" value="1"/>
</dbReference>
<evidence type="ECO:0000259" key="21">
    <source>
        <dbReference type="Pfam" id="PF07992"/>
    </source>
</evidence>
<dbReference type="PROSITE" id="PS00365">
    <property type="entry name" value="NIR_SIR"/>
    <property type="match status" value="1"/>
</dbReference>
<dbReference type="InterPro" id="IPR041854">
    <property type="entry name" value="BFD-like_2Fe2S-bd_dom_sf"/>
</dbReference>
<comment type="similarity">
    <text evidence="3">Belongs to the nitrite and sulfite reductase 4Fe-4S domain family.</text>
</comment>
<dbReference type="InterPro" id="IPR036188">
    <property type="entry name" value="FAD/NAD-bd_sf"/>
</dbReference>
<dbReference type="Gene3D" id="3.30.413.10">
    <property type="entry name" value="Sulfite Reductase Hemoprotein, domain 1"/>
    <property type="match status" value="1"/>
</dbReference>
<dbReference type="Pfam" id="PF03460">
    <property type="entry name" value="NIR_SIR_ferr"/>
    <property type="match status" value="1"/>
</dbReference>
<dbReference type="SUPFAM" id="SSF51905">
    <property type="entry name" value="FAD/NAD(P)-binding domain"/>
    <property type="match status" value="1"/>
</dbReference>
<evidence type="ECO:0000256" key="8">
    <source>
        <dbReference type="ARBA" id="ARBA00022723"/>
    </source>
</evidence>
<feature type="domain" description="NADH-rubredoxin oxidoreductase C-terminal" evidence="22">
    <location>
        <begin position="313"/>
        <end position="377"/>
    </location>
</feature>
<dbReference type="Gene3D" id="3.30.390.30">
    <property type="match status" value="1"/>
</dbReference>
<dbReference type="FunFam" id="1.10.10.1100:FF:000002">
    <property type="entry name" value="Nitrite reductase large subunit"/>
    <property type="match status" value="1"/>
</dbReference>
<evidence type="ECO:0000256" key="1">
    <source>
        <dbReference type="ARBA" id="ARBA00001974"/>
    </source>
</evidence>
<dbReference type="NCBIfam" id="TIGR02374">
    <property type="entry name" value="nitri_red_nirB"/>
    <property type="match status" value="1"/>
</dbReference>
<dbReference type="PANTHER" id="PTHR43809:SF1">
    <property type="entry name" value="NITRITE REDUCTASE (NADH) LARGE SUBUNIT"/>
    <property type="match status" value="1"/>
</dbReference>
<dbReference type="Pfam" id="PF04324">
    <property type="entry name" value="Fer2_BFD"/>
    <property type="match status" value="1"/>
</dbReference>
<feature type="domain" description="FAD/NAD(P)-binding" evidence="21">
    <location>
        <begin position="4"/>
        <end position="280"/>
    </location>
</feature>
<comment type="pathway">
    <text evidence="2">Nitrogen metabolism; nitrate reduction (assimilation).</text>
</comment>
<keyword evidence="11 17" id="KW-0408">Iron</keyword>
<feature type="binding site" evidence="17">
    <location>
        <position position="674"/>
    </location>
    <ligand>
        <name>[4Fe-4S] cluster</name>
        <dbReference type="ChEBI" id="CHEBI:49883"/>
    </ligand>
</feature>
<dbReference type="GO" id="GO:0050661">
    <property type="term" value="F:NADP binding"/>
    <property type="evidence" value="ECO:0007669"/>
    <property type="project" value="UniProtKB-UniRule"/>
</dbReference>
<dbReference type="InterPro" id="IPR012744">
    <property type="entry name" value="Nitri_red_NirB"/>
</dbReference>
<feature type="domain" description="Nitrite/sulphite reductase 4Fe-4S" evidence="18">
    <location>
        <begin position="621"/>
        <end position="746"/>
    </location>
</feature>
<dbReference type="GO" id="GO:0051537">
    <property type="term" value="F:2 iron, 2 sulfur cluster binding"/>
    <property type="evidence" value="ECO:0007669"/>
    <property type="project" value="UniProtKB-KW"/>
</dbReference>
<keyword evidence="9 16" id="KW-0274">FAD</keyword>
<feature type="binding site" evidence="17">
    <location>
        <position position="630"/>
    </location>
    <ligand>
        <name>[4Fe-4S] cluster</name>
        <dbReference type="ChEBI" id="CHEBI:49883"/>
    </ligand>
</feature>
<reference evidence="23 24" key="1">
    <citation type="submission" date="2018-08" db="EMBL/GenBank/DDBJ databases">
        <title>Meiothermus terrae DSM 26712 genome sequencing project.</title>
        <authorList>
            <person name="Da Costa M.S."/>
            <person name="Albuquerque L."/>
            <person name="Raposo P."/>
            <person name="Froufe H.J.C."/>
            <person name="Barroso C.S."/>
            <person name="Egas C."/>
        </authorList>
    </citation>
    <scope>NUCLEOTIDE SEQUENCE [LARGE SCALE GENOMIC DNA]</scope>
    <source>
        <strain evidence="23 24">DSM 26712</strain>
    </source>
</reference>
<evidence type="ECO:0000259" key="19">
    <source>
        <dbReference type="Pfam" id="PF03460"/>
    </source>
</evidence>
<keyword evidence="12 17" id="KW-0411">Iron-sulfur</keyword>
<dbReference type="GO" id="GO:0046872">
    <property type="term" value="F:metal ion binding"/>
    <property type="evidence" value="ECO:0007669"/>
    <property type="project" value="UniProtKB-KW"/>
</dbReference>
<dbReference type="PIRSF" id="PIRSF037149">
    <property type="entry name" value="NirB"/>
    <property type="match status" value="1"/>
</dbReference>
<keyword evidence="8 17" id="KW-0479">Metal-binding</keyword>
<feature type="domain" description="Nitrite/Sulfite reductase ferredoxin-like" evidence="19">
    <location>
        <begin position="549"/>
        <end position="611"/>
    </location>
</feature>
<comment type="caution">
    <text evidence="23">The sequence shown here is derived from an EMBL/GenBank/DDBJ whole genome shotgun (WGS) entry which is preliminary data.</text>
</comment>
<dbReference type="UniPathway" id="UPA00653"/>
<dbReference type="PRINTS" id="PR00397">
    <property type="entry name" value="SIROHAEM"/>
</dbReference>
<dbReference type="PRINTS" id="PR00368">
    <property type="entry name" value="FADPNR"/>
</dbReference>
<dbReference type="InterPro" id="IPR007419">
    <property type="entry name" value="BFD-like_2Fe2S-bd_dom"/>
</dbReference>
<comment type="cofactor">
    <cofactor evidence="17">
        <name>[4Fe-4S] cluster</name>
        <dbReference type="ChEBI" id="CHEBI:49883"/>
    </cofactor>
    <text evidence="17">Binds 1 [4Fe-4S] cluster per subunit.</text>
</comment>
<dbReference type="OrthoDB" id="9807946at2"/>
<comment type="cofactor">
    <cofactor evidence="17">
        <name>siroheme</name>
        <dbReference type="ChEBI" id="CHEBI:60052"/>
    </cofactor>
    <text evidence="17">Binds 1 siroheme per subunit.</text>
</comment>
<dbReference type="InterPro" id="IPR052034">
    <property type="entry name" value="NasD-like"/>
</dbReference>
<evidence type="ECO:0000256" key="10">
    <source>
        <dbReference type="ARBA" id="ARBA00023002"/>
    </source>
</evidence>
<dbReference type="InterPro" id="IPR005117">
    <property type="entry name" value="NiRdtase/SiRdtase_haem-b_fer"/>
</dbReference>
<keyword evidence="4 17" id="KW-0004">4Fe-4S</keyword>
<evidence type="ECO:0000256" key="9">
    <source>
        <dbReference type="ARBA" id="ARBA00022827"/>
    </source>
</evidence>
<evidence type="ECO:0000259" key="22">
    <source>
        <dbReference type="Pfam" id="PF18267"/>
    </source>
</evidence>
<name>A0A399EIW0_9DEIN</name>
<dbReference type="GO" id="GO:0020037">
    <property type="term" value="F:heme binding"/>
    <property type="evidence" value="ECO:0007669"/>
    <property type="project" value="InterPro"/>
</dbReference>
<evidence type="ECO:0000259" key="18">
    <source>
        <dbReference type="Pfam" id="PF01077"/>
    </source>
</evidence>
<proteinExistence type="inferred from homology"/>
<keyword evidence="6 16" id="KW-0285">Flavoprotein</keyword>
<organism evidence="23 24">
    <name type="scientific">Calidithermus terrae</name>
    <dbReference type="NCBI Taxonomy" id="1408545"/>
    <lineage>
        <taxon>Bacteria</taxon>
        <taxon>Thermotogati</taxon>
        <taxon>Deinococcota</taxon>
        <taxon>Deinococci</taxon>
        <taxon>Thermales</taxon>
        <taxon>Thermaceae</taxon>
        <taxon>Calidithermus</taxon>
    </lineage>
</organism>
<dbReference type="EMBL" id="QXDL01000135">
    <property type="protein sequence ID" value="RIH82091.1"/>
    <property type="molecule type" value="Genomic_DNA"/>
</dbReference>
<dbReference type="SUPFAM" id="SSF56014">
    <property type="entry name" value="Nitrite and sulphite reductase 4Fe-4S domain-like"/>
    <property type="match status" value="1"/>
</dbReference>
<evidence type="ECO:0000313" key="23">
    <source>
        <dbReference type="EMBL" id="RIH82091.1"/>
    </source>
</evidence>
<keyword evidence="24" id="KW-1185">Reference proteome</keyword>
<dbReference type="Proteomes" id="UP000265715">
    <property type="component" value="Unassembled WGS sequence"/>
</dbReference>
<dbReference type="Pfam" id="PF07992">
    <property type="entry name" value="Pyr_redox_2"/>
    <property type="match status" value="1"/>
</dbReference>
<dbReference type="GO" id="GO:0051539">
    <property type="term" value="F:4 iron, 4 sulfur cluster binding"/>
    <property type="evidence" value="ECO:0007669"/>
    <property type="project" value="UniProtKB-KW"/>
</dbReference>
<evidence type="ECO:0000256" key="4">
    <source>
        <dbReference type="ARBA" id="ARBA00022485"/>
    </source>
</evidence>
<dbReference type="FunFam" id="3.50.50.60:FF:000033">
    <property type="entry name" value="Nitrite reductase [NAD(P)H], large subunit"/>
    <property type="match status" value="1"/>
</dbReference>
<accession>A0A399EIW0</accession>
<dbReference type="InterPro" id="IPR023753">
    <property type="entry name" value="FAD/NAD-binding_dom"/>
</dbReference>
<comment type="subunit">
    <text evidence="15">Homodimer which associates with NirD.</text>
</comment>
<evidence type="ECO:0000256" key="3">
    <source>
        <dbReference type="ARBA" id="ARBA00010429"/>
    </source>
</evidence>
<evidence type="ECO:0000256" key="13">
    <source>
        <dbReference type="ARBA" id="ARBA00023063"/>
    </source>
</evidence>
<dbReference type="SUPFAM" id="SSF55124">
    <property type="entry name" value="Nitrite/Sulfite reductase N-terminal domain-like"/>
    <property type="match status" value="1"/>
</dbReference>
<keyword evidence="13 16" id="KW-0534">Nitrate assimilation</keyword>
<dbReference type="NCBIfam" id="NF011565">
    <property type="entry name" value="PRK14989.1"/>
    <property type="match status" value="1"/>
</dbReference>
<evidence type="ECO:0000256" key="12">
    <source>
        <dbReference type="ARBA" id="ARBA00023014"/>
    </source>
</evidence>
<dbReference type="Gene3D" id="1.10.10.1100">
    <property type="entry name" value="BFD-like [2Fe-2S]-binding domain"/>
    <property type="match status" value="1"/>
</dbReference>
<evidence type="ECO:0000259" key="20">
    <source>
        <dbReference type="Pfam" id="PF04324"/>
    </source>
</evidence>
<evidence type="ECO:0000256" key="6">
    <source>
        <dbReference type="ARBA" id="ARBA00022630"/>
    </source>
</evidence>
<dbReference type="RefSeq" id="WP_119315804.1">
    <property type="nucleotide sequence ID" value="NZ_QXDL01000135.1"/>
</dbReference>
<dbReference type="InterPro" id="IPR036136">
    <property type="entry name" value="Nit/Sulf_reduc_fer-like_dom_sf"/>
</dbReference>
<dbReference type="GO" id="GO:0008942">
    <property type="term" value="F:nitrite reductase [NAD(P)H] activity"/>
    <property type="evidence" value="ECO:0007669"/>
    <property type="project" value="UniProtKB-EC"/>
</dbReference>
<comment type="cofactor">
    <cofactor evidence="14">
        <name>[2Fe-2S] cluster</name>
        <dbReference type="ChEBI" id="CHEBI:190135"/>
    </cofactor>
</comment>
<gene>
    <name evidence="23" type="primary">nasD</name>
    <name evidence="23" type="ORF">Mterra_02819</name>
</gene>
<feature type="binding site" evidence="17">
    <location>
        <position position="636"/>
    </location>
    <ligand>
        <name>[4Fe-4S] cluster</name>
        <dbReference type="ChEBI" id="CHEBI:49883"/>
    </ligand>
</feature>
<dbReference type="AlphaFoldDB" id="A0A399EIW0"/>
<evidence type="ECO:0000256" key="2">
    <source>
        <dbReference type="ARBA" id="ARBA00005096"/>
    </source>
</evidence>
<dbReference type="CDD" id="cd19944">
    <property type="entry name" value="NirB_Fer2_BFD-like_2"/>
    <property type="match status" value="1"/>
</dbReference>
<dbReference type="InterPro" id="IPR006067">
    <property type="entry name" value="NO2/SO3_Rdtase_4Fe4S_dom"/>
</dbReference>
<keyword evidence="7" id="KW-0001">2Fe-2S</keyword>
<keyword evidence="5 17" id="KW-0349">Heme</keyword>
<dbReference type="GO" id="GO:0050660">
    <property type="term" value="F:flavin adenine dinucleotide binding"/>
    <property type="evidence" value="ECO:0007669"/>
    <property type="project" value="UniProtKB-UniRule"/>
</dbReference>
<evidence type="ECO:0000256" key="11">
    <source>
        <dbReference type="ARBA" id="ARBA00023004"/>
    </source>
</evidence>
<dbReference type="GO" id="GO:0015980">
    <property type="term" value="P:energy derivation by oxidation of organic compounds"/>
    <property type="evidence" value="ECO:0007669"/>
    <property type="project" value="UniProtKB-ARBA"/>
</dbReference>
<dbReference type="PANTHER" id="PTHR43809">
    <property type="entry name" value="NITRITE REDUCTASE (NADH) LARGE SUBUNIT"/>
    <property type="match status" value="1"/>
</dbReference>